<protein>
    <submittedName>
        <fullName evidence="1">Uncharacterized protein</fullName>
    </submittedName>
</protein>
<reference evidence="1" key="1">
    <citation type="submission" date="2021-06" db="EMBL/GenBank/DDBJ databases">
        <title>Comparative genomics, transcriptomics and evolutionary studies reveal genomic signatures of adaptation to plant cell wall in hemibiotrophic fungi.</title>
        <authorList>
            <consortium name="DOE Joint Genome Institute"/>
            <person name="Baroncelli R."/>
            <person name="Diaz J.F."/>
            <person name="Benocci T."/>
            <person name="Peng M."/>
            <person name="Battaglia E."/>
            <person name="Haridas S."/>
            <person name="Andreopoulos W."/>
            <person name="Labutti K."/>
            <person name="Pangilinan J."/>
            <person name="Floch G.L."/>
            <person name="Makela M.R."/>
            <person name="Henrissat B."/>
            <person name="Grigoriev I.V."/>
            <person name="Crouch J.A."/>
            <person name="De Vries R.P."/>
            <person name="Sukno S.A."/>
            <person name="Thon M.R."/>
        </authorList>
    </citation>
    <scope>NUCLEOTIDE SEQUENCE</scope>
    <source>
        <strain evidence="1">CBS 193.32</strain>
    </source>
</reference>
<organism evidence="1 2">
    <name type="scientific">Colletotrichum godetiae</name>
    <dbReference type="NCBI Taxonomy" id="1209918"/>
    <lineage>
        <taxon>Eukaryota</taxon>
        <taxon>Fungi</taxon>
        <taxon>Dikarya</taxon>
        <taxon>Ascomycota</taxon>
        <taxon>Pezizomycotina</taxon>
        <taxon>Sordariomycetes</taxon>
        <taxon>Hypocreomycetidae</taxon>
        <taxon>Glomerellales</taxon>
        <taxon>Glomerellaceae</taxon>
        <taxon>Colletotrichum</taxon>
        <taxon>Colletotrichum acutatum species complex</taxon>
    </lineage>
</organism>
<sequence length="106" mass="11760">MRPLQTQGLVVGCHWQLSSATLTVRDREKGRVSNLTCIWPALSSQPPKCTAIGRWQRCVTAVMSCLPPARHKILFSSPCRTPLVSGRNSAKDHGLVHWTPSRCLRA</sequence>
<name>A0AAJ0AN94_9PEZI</name>
<comment type="caution">
    <text evidence="1">The sequence shown here is derived from an EMBL/GenBank/DDBJ whole genome shotgun (WGS) entry which is preliminary data.</text>
</comment>
<dbReference type="EMBL" id="JAHMHR010000018">
    <property type="protein sequence ID" value="KAK1676379.1"/>
    <property type="molecule type" value="Genomic_DNA"/>
</dbReference>
<dbReference type="Proteomes" id="UP001224890">
    <property type="component" value="Unassembled WGS sequence"/>
</dbReference>
<proteinExistence type="predicted"/>
<dbReference type="GeneID" id="85459327"/>
<keyword evidence="2" id="KW-1185">Reference proteome</keyword>
<dbReference type="AlphaFoldDB" id="A0AAJ0AN94"/>
<gene>
    <name evidence="1" type="ORF">BDP55DRAFT_662434</name>
</gene>
<accession>A0AAJ0AN94</accession>
<dbReference type="RefSeq" id="XP_060430382.1">
    <property type="nucleotide sequence ID" value="XM_060574801.1"/>
</dbReference>
<evidence type="ECO:0000313" key="2">
    <source>
        <dbReference type="Proteomes" id="UP001224890"/>
    </source>
</evidence>
<evidence type="ECO:0000313" key="1">
    <source>
        <dbReference type="EMBL" id="KAK1676379.1"/>
    </source>
</evidence>